<evidence type="ECO:0000313" key="5">
    <source>
        <dbReference type="EMBL" id="RGT57933.1"/>
    </source>
</evidence>
<dbReference type="PANTHER" id="PTHR43685">
    <property type="entry name" value="GLYCOSYLTRANSFERASE"/>
    <property type="match status" value="1"/>
</dbReference>
<dbReference type="GO" id="GO:0016757">
    <property type="term" value="F:glycosyltransferase activity"/>
    <property type="evidence" value="ECO:0007669"/>
    <property type="project" value="UniProtKB-KW"/>
</dbReference>
<dbReference type="EMBL" id="QRWX01000001">
    <property type="protein sequence ID" value="RGT57933.1"/>
    <property type="molecule type" value="Genomic_DNA"/>
</dbReference>
<comment type="similarity">
    <text evidence="1">Belongs to the glycosyltransferase 2 family.</text>
</comment>
<dbReference type="AlphaFoldDB" id="A0A412PIH1"/>
<reference evidence="5 6" key="1">
    <citation type="submission" date="2018-08" db="EMBL/GenBank/DDBJ databases">
        <title>A genome reference for cultivated species of the human gut microbiota.</title>
        <authorList>
            <person name="Zou Y."/>
            <person name="Xue W."/>
            <person name="Luo G."/>
        </authorList>
    </citation>
    <scope>NUCLEOTIDE SEQUENCE [LARGE SCALE GENOMIC DNA]</scope>
    <source>
        <strain evidence="5 6">AF18-46</strain>
    </source>
</reference>
<evidence type="ECO:0000256" key="1">
    <source>
        <dbReference type="ARBA" id="ARBA00006739"/>
    </source>
</evidence>
<protein>
    <submittedName>
        <fullName evidence="5">Glycosyltransferase</fullName>
    </submittedName>
</protein>
<dbReference type="PANTHER" id="PTHR43685:SF5">
    <property type="entry name" value="GLYCOSYLTRANSFERASE EPSE-RELATED"/>
    <property type="match status" value="1"/>
</dbReference>
<keyword evidence="2" id="KW-0328">Glycosyltransferase</keyword>
<feature type="domain" description="Glycosyltransferase 2-like" evidence="4">
    <location>
        <begin position="7"/>
        <end position="165"/>
    </location>
</feature>
<comment type="caution">
    <text evidence="5">The sequence shown here is derived from an EMBL/GenBank/DDBJ whole genome shotgun (WGS) entry which is preliminary data.</text>
</comment>
<evidence type="ECO:0000259" key="4">
    <source>
        <dbReference type="Pfam" id="PF00535"/>
    </source>
</evidence>
<dbReference type="SUPFAM" id="SSF53448">
    <property type="entry name" value="Nucleotide-diphospho-sugar transferases"/>
    <property type="match status" value="1"/>
</dbReference>
<name>A0A412PIH1_9FIRM</name>
<organism evidence="5 6">
    <name type="scientific">Solobacterium moorei</name>
    <dbReference type="NCBI Taxonomy" id="102148"/>
    <lineage>
        <taxon>Bacteria</taxon>
        <taxon>Bacillati</taxon>
        <taxon>Bacillota</taxon>
        <taxon>Erysipelotrichia</taxon>
        <taxon>Erysipelotrichales</taxon>
        <taxon>Erysipelotrichaceae</taxon>
        <taxon>Solobacterium</taxon>
    </lineage>
</organism>
<accession>A0A412PIH1</accession>
<dbReference type="Gene3D" id="3.90.550.10">
    <property type="entry name" value="Spore Coat Polysaccharide Biosynthesis Protein SpsA, Chain A"/>
    <property type="match status" value="1"/>
</dbReference>
<dbReference type="RefSeq" id="WP_118764348.1">
    <property type="nucleotide sequence ID" value="NZ_CABJCF010000001.1"/>
</dbReference>
<dbReference type="InterPro" id="IPR001173">
    <property type="entry name" value="Glyco_trans_2-like"/>
</dbReference>
<dbReference type="Proteomes" id="UP000284731">
    <property type="component" value="Unassembled WGS sequence"/>
</dbReference>
<dbReference type="Pfam" id="PF00535">
    <property type="entry name" value="Glycos_transf_2"/>
    <property type="match status" value="1"/>
</dbReference>
<keyword evidence="3 5" id="KW-0808">Transferase</keyword>
<gene>
    <name evidence="5" type="ORF">DWX20_02460</name>
</gene>
<evidence type="ECO:0000313" key="6">
    <source>
        <dbReference type="Proteomes" id="UP000284731"/>
    </source>
</evidence>
<sequence>MSQYKVSVIMASYNGEKYISDAIQSLLDQTFQDWELVICDDCSTDSTYQILKRYAEKYPDKFQVLHNEKNLRLAASLNRCIECTRGEYIARMDDDDVSLPERLALEVNYLDAHPDVSLVSANIKLFDEDGIWGVRKCSVELNARNIYRYHPIVHPTVMIRKKDLVEVGGYTVSPLTSRTEDYDLWCKLMYANKKAYNLDEIVLNYRENRTSMKKRKFQFRIDACKLALHWRKKLGLPVSENYYAFKHIIHGLVPQALIRYYHKRKFGKNL</sequence>
<dbReference type="InterPro" id="IPR029044">
    <property type="entry name" value="Nucleotide-diphossugar_trans"/>
</dbReference>
<evidence type="ECO:0000256" key="3">
    <source>
        <dbReference type="ARBA" id="ARBA00022679"/>
    </source>
</evidence>
<proteinExistence type="inferred from homology"/>
<evidence type="ECO:0000256" key="2">
    <source>
        <dbReference type="ARBA" id="ARBA00022676"/>
    </source>
</evidence>
<dbReference type="InterPro" id="IPR050834">
    <property type="entry name" value="Glycosyltransf_2"/>
</dbReference>